<evidence type="ECO:0000313" key="8">
    <source>
        <dbReference type="Proteomes" id="UP001374803"/>
    </source>
</evidence>
<evidence type="ECO:0000259" key="6">
    <source>
        <dbReference type="PROSITE" id="PS50072"/>
    </source>
</evidence>
<dbReference type="InterPro" id="IPR020892">
    <property type="entry name" value="Cyclophilin-type_PPIase_CS"/>
</dbReference>
<comment type="similarity">
    <text evidence="2 5">Belongs to the cyclophilin-type PPIase family.</text>
</comment>
<dbReference type="Pfam" id="PF00160">
    <property type="entry name" value="Pro_isomerase"/>
    <property type="match status" value="1"/>
</dbReference>
<evidence type="ECO:0000256" key="5">
    <source>
        <dbReference type="RuleBase" id="RU363019"/>
    </source>
</evidence>
<dbReference type="InterPro" id="IPR044665">
    <property type="entry name" value="E_coli_cyclophilin_A-like"/>
</dbReference>
<keyword evidence="8" id="KW-1185">Reference proteome</keyword>
<dbReference type="PIRSF" id="PIRSF001467">
    <property type="entry name" value="Peptidylpro_ismrse"/>
    <property type="match status" value="1"/>
</dbReference>
<comment type="function">
    <text evidence="1 5">PPIases accelerate the folding of proteins. It catalyzes the cis-trans isomerization of proline imidic peptide bonds in oligopeptides.</text>
</comment>
<dbReference type="EC" id="5.2.1.8" evidence="5"/>
<evidence type="ECO:0000256" key="2">
    <source>
        <dbReference type="ARBA" id="ARBA00007365"/>
    </source>
</evidence>
<dbReference type="Proteomes" id="UP001374803">
    <property type="component" value="Chromosome"/>
</dbReference>
<keyword evidence="4 5" id="KW-0413">Isomerase</keyword>
<accession>A0ABZ2LBE9</accession>
<name>A0ABZ2LBE9_9BACT</name>
<evidence type="ECO:0000256" key="3">
    <source>
        <dbReference type="ARBA" id="ARBA00023110"/>
    </source>
</evidence>
<organism evidence="7 8">
    <name type="scientific">Pendulispora rubella</name>
    <dbReference type="NCBI Taxonomy" id="2741070"/>
    <lineage>
        <taxon>Bacteria</taxon>
        <taxon>Pseudomonadati</taxon>
        <taxon>Myxococcota</taxon>
        <taxon>Myxococcia</taxon>
        <taxon>Myxococcales</taxon>
        <taxon>Sorangiineae</taxon>
        <taxon>Pendulisporaceae</taxon>
        <taxon>Pendulispora</taxon>
    </lineage>
</organism>
<feature type="domain" description="PPIase cyclophilin-type" evidence="6">
    <location>
        <begin position="7"/>
        <end position="165"/>
    </location>
</feature>
<dbReference type="InterPro" id="IPR002130">
    <property type="entry name" value="Cyclophilin-type_PPIase_dom"/>
</dbReference>
<reference evidence="7" key="1">
    <citation type="submission" date="2021-12" db="EMBL/GenBank/DDBJ databases">
        <title>Discovery of the Pendulisporaceae a myxobacterial family with distinct sporulation behavior and unique specialized metabolism.</title>
        <authorList>
            <person name="Garcia R."/>
            <person name="Popoff A."/>
            <person name="Bader C.D."/>
            <person name="Loehr J."/>
            <person name="Walesch S."/>
            <person name="Walt C."/>
            <person name="Boldt J."/>
            <person name="Bunk B."/>
            <person name="Haeckl F.J.F.P.J."/>
            <person name="Gunesch A.P."/>
            <person name="Birkelbach J."/>
            <person name="Nuebel U."/>
            <person name="Pietschmann T."/>
            <person name="Bach T."/>
            <person name="Mueller R."/>
        </authorList>
    </citation>
    <scope>NUCLEOTIDE SEQUENCE</scope>
    <source>
        <strain evidence="7">MSr11367</strain>
    </source>
</reference>
<keyword evidence="3 5" id="KW-0697">Rotamase</keyword>
<dbReference type="SUPFAM" id="SSF50891">
    <property type="entry name" value="Cyclophilin-like"/>
    <property type="match status" value="1"/>
</dbReference>
<dbReference type="PROSITE" id="PS00170">
    <property type="entry name" value="CSA_PPIASE_1"/>
    <property type="match status" value="1"/>
</dbReference>
<dbReference type="InterPro" id="IPR024936">
    <property type="entry name" value="Cyclophilin-type_PPIase"/>
</dbReference>
<comment type="catalytic activity">
    <reaction evidence="5">
        <text>[protein]-peptidylproline (omega=180) = [protein]-peptidylproline (omega=0)</text>
        <dbReference type="Rhea" id="RHEA:16237"/>
        <dbReference type="Rhea" id="RHEA-COMP:10747"/>
        <dbReference type="Rhea" id="RHEA-COMP:10748"/>
        <dbReference type="ChEBI" id="CHEBI:83833"/>
        <dbReference type="ChEBI" id="CHEBI:83834"/>
        <dbReference type="EC" id="5.2.1.8"/>
    </reaction>
</comment>
<sequence>MPNVRIETNKGSFEIALDEQRAPKSVANFLAYVDAKAYDGTIFHRVIPKFMAQGGGFDVEYSKRPTNAPVQNEADNGLENLRGTVAMARTSDPHSATSQFFVNVADNDFLNHRSKSAEGWGYTVFGTVVSGMETIDAIVAERTGSGGPFAKDAPLQQVVIQSVRRL</sequence>
<dbReference type="InterPro" id="IPR029000">
    <property type="entry name" value="Cyclophilin-like_dom_sf"/>
</dbReference>
<evidence type="ECO:0000256" key="1">
    <source>
        <dbReference type="ARBA" id="ARBA00002388"/>
    </source>
</evidence>
<dbReference type="GO" id="GO:0003755">
    <property type="term" value="F:peptidyl-prolyl cis-trans isomerase activity"/>
    <property type="evidence" value="ECO:0007669"/>
    <property type="project" value="UniProtKB-EC"/>
</dbReference>
<dbReference type="Gene3D" id="2.40.100.10">
    <property type="entry name" value="Cyclophilin-like"/>
    <property type="match status" value="1"/>
</dbReference>
<protein>
    <recommendedName>
        <fullName evidence="5">Peptidyl-prolyl cis-trans isomerase</fullName>
        <shortName evidence="5">PPIase</shortName>
        <ecNumber evidence="5">5.2.1.8</ecNumber>
    </recommendedName>
</protein>
<dbReference type="RefSeq" id="WP_394835722.1">
    <property type="nucleotide sequence ID" value="NZ_CP089929.1"/>
</dbReference>
<dbReference type="PANTHER" id="PTHR43246">
    <property type="entry name" value="PEPTIDYL-PROLYL CIS-TRANS ISOMERASE CYP38, CHLOROPLASTIC"/>
    <property type="match status" value="1"/>
</dbReference>
<evidence type="ECO:0000256" key="4">
    <source>
        <dbReference type="ARBA" id="ARBA00023235"/>
    </source>
</evidence>
<proteinExistence type="inferred from homology"/>
<dbReference type="PROSITE" id="PS50072">
    <property type="entry name" value="CSA_PPIASE_2"/>
    <property type="match status" value="1"/>
</dbReference>
<evidence type="ECO:0000313" key="7">
    <source>
        <dbReference type="EMBL" id="WXB06072.1"/>
    </source>
</evidence>
<dbReference type="EMBL" id="CP089983">
    <property type="protein sequence ID" value="WXB06072.1"/>
    <property type="molecule type" value="Genomic_DNA"/>
</dbReference>
<gene>
    <name evidence="7" type="ORF">LVJ94_02185</name>
</gene>
<dbReference type="PRINTS" id="PR00153">
    <property type="entry name" value="CSAPPISMRASE"/>
</dbReference>